<protein>
    <submittedName>
        <fullName evidence="2">Uncharacterized protein</fullName>
    </submittedName>
</protein>
<dbReference type="EMBL" id="BART01023365">
    <property type="protein sequence ID" value="GAG91834.1"/>
    <property type="molecule type" value="Genomic_DNA"/>
</dbReference>
<comment type="caution">
    <text evidence="2">The sequence shown here is derived from an EMBL/GenBank/DDBJ whole genome shotgun (WGS) entry which is preliminary data.</text>
</comment>
<dbReference type="SUPFAM" id="SSF48452">
    <property type="entry name" value="TPR-like"/>
    <property type="match status" value="1"/>
</dbReference>
<accession>X1B7U6</accession>
<keyword evidence="1" id="KW-0812">Transmembrane</keyword>
<feature type="transmembrane region" description="Helical" evidence="1">
    <location>
        <begin position="83"/>
        <end position="106"/>
    </location>
</feature>
<proteinExistence type="predicted"/>
<sequence>PSFTEEKNIVIHKTNEDTGERLFNIQEGTYNIRRKKDILEIKPQFPQQGLINALNLSIPITLSFSALLAVKDILYPKDQILKFSAATISSFSVNIAMIGIDAILWLRRGKFKRTFSFTHEDLNKSESMAKAHYEDGENMLASGELDEALQFYSIIINEYRETIYVPLSLYKIAKIHYIMGKYSLAALEFQLIIDKYPLAELYDKAQKDLAGIFVRQGLYDAGIEQLDEMVLFDPLFSREGIDYYRCEILERWLQKEKQVIDRLIESLDEADIMLFLAQEKNLCRI</sequence>
<dbReference type="Gene3D" id="1.25.40.10">
    <property type="entry name" value="Tetratricopeptide repeat domain"/>
    <property type="match status" value="1"/>
</dbReference>
<dbReference type="AlphaFoldDB" id="X1B7U6"/>
<dbReference type="InterPro" id="IPR011990">
    <property type="entry name" value="TPR-like_helical_dom_sf"/>
</dbReference>
<organism evidence="2">
    <name type="scientific">marine sediment metagenome</name>
    <dbReference type="NCBI Taxonomy" id="412755"/>
    <lineage>
        <taxon>unclassified sequences</taxon>
        <taxon>metagenomes</taxon>
        <taxon>ecological metagenomes</taxon>
    </lineage>
</organism>
<gene>
    <name evidence="2" type="ORF">S01H4_42531</name>
</gene>
<name>X1B7U6_9ZZZZ</name>
<keyword evidence="1" id="KW-1133">Transmembrane helix</keyword>
<feature type="non-terminal residue" evidence="2">
    <location>
        <position position="1"/>
    </location>
</feature>
<evidence type="ECO:0000256" key="1">
    <source>
        <dbReference type="SAM" id="Phobius"/>
    </source>
</evidence>
<feature type="non-terminal residue" evidence="2">
    <location>
        <position position="285"/>
    </location>
</feature>
<feature type="transmembrane region" description="Helical" evidence="1">
    <location>
        <begin position="50"/>
        <end position="71"/>
    </location>
</feature>
<keyword evidence="1" id="KW-0472">Membrane</keyword>
<reference evidence="2" key="1">
    <citation type="journal article" date="2014" name="Front. Microbiol.">
        <title>High frequency of phylogenetically diverse reductive dehalogenase-homologous genes in deep subseafloor sedimentary metagenomes.</title>
        <authorList>
            <person name="Kawai M."/>
            <person name="Futagami T."/>
            <person name="Toyoda A."/>
            <person name="Takaki Y."/>
            <person name="Nishi S."/>
            <person name="Hori S."/>
            <person name="Arai W."/>
            <person name="Tsubouchi T."/>
            <person name="Morono Y."/>
            <person name="Uchiyama I."/>
            <person name="Ito T."/>
            <person name="Fujiyama A."/>
            <person name="Inagaki F."/>
            <person name="Takami H."/>
        </authorList>
    </citation>
    <scope>NUCLEOTIDE SEQUENCE</scope>
    <source>
        <strain evidence="2">Expedition CK06-06</strain>
    </source>
</reference>
<evidence type="ECO:0000313" key="2">
    <source>
        <dbReference type="EMBL" id="GAG91834.1"/>
    </source>
</evidence>